<organism evidence="6 7">
    <name type="scientific">Orbilia ellipsospora</name>
    <dbReference type="NCBI Taxonomy" id="2528407"/>
    <lineage>
        <taxon>Eukaryota</taxon>
        <taxon>Fungi</taxon>
        <taxon>Dikarya</taxon>
        <taxon>Ascomycota</taxon>
        <taxon>Pezizomycotina</taxon>
        <taxon>Orbiliomycetes</taxon>
        <taxon>Orbiliales</taxon>
        <taxon>Orbiliaceae</taxon>
        <taxon>Orbilia</taxon>
    </lineage>
</organism>
<dbReference type="SUPFAM" id="SSF50978">
    <property type="entry name" value="WD40 repeat-like"/>
    <property type="match status" value="1"/>
</dbReference>
<gene>
    <name evidence="6" type="ORF">TWF694_003426</name>
</gene>
<evidence type="ECO:0000256" key="3">
    <source>
        <dbReference type="ARBA" id="ARBA00022763"/>
    </source>
</evidence>
<dbReference type="PROSITE" id="PS50082">
    <property type="entry name" value="WD_REPEATS_2"/>
    <property type="match status" value="3"/>
</dbReference>
<evidence type="ECO:0000256" key="1">
    <source>
        <dbReference type="ARBA" id="ARBA00022574"/>
    </source>
</evidence>
<dbReference type="SMART" id="SM00320">
    <property type="entry name" value="WD40"/>
    <property type="match status" value="4"/>
</dbReference>
<dbReference type="InterPro" id="IPR020472">
    <property type="entry name" value="WD40_PAC1"/>
</dbReference>
<dbReference type="PROSITE" id="PS50294">
    <property type="entry name" value="WD_REPEATS_REGION"/>
    <property type="match status" value="3"/>
</dbReference>
<evidence type="ECO:0008006" key="8">
    <source>
        <dbReference type="Google" id="ProtNLM"/>
    </source>
</evidence>
<dbReference type="PRINTS" id="PR00320">
    <property type="entry name" value="GPROTEINBRPT"/>
</dbReference>
<dbReference type="Proteomes" id="UP001365542">
    <property type="component" value="Unassembled WGS sequence"/>
</dbReference>
<dbReference type="InterPro" id="IPR015943">
    <property type="entry name" value="WD40/YVTN_repeat-like_dom_sf"/>
</dbReference>
<dbReference type="AlphaFoldDB" id="A0AAV9WY58"/>
<evidence type="ECO:0000256" key="5">
    <source>
        <dbReference type="PROSITE-ProRule" id="PRU00221"/>
    </source>
</evidence>
<dbReference type="InterPro" id="IPR036322">
    <property type="entry name" value="WD40_repeat_dom_sf"/>
</dbReference>
<reference evidence="6 7" key="1">
    <citation type="submission" date="2019-10" db="EMBL/GenBank/DDBJ databases">
        <authorList>
            <person name="Palmer J.M."/>
        </authorList>
    </citation>
    <scope>NUCLEOTIDE SEQUENCE [LARGE SCALE GENOMIC DNA]</scope>
    <source>
        <strain evidence="6 7">TWF694</strain>
    </source>
</reference>
<sequence>MIISPLLLQRSLGLDVPPTKSPAEDISRIFTSSLYHDLDYGIGTNFNAAHGVTGHAKGVNCLGADEIEGRWIVSGGADGSLLVWDLERENQIYKIRASTMVSQKDRSTHGVSSIKFNPHNSSLFSTTSYSATLSLYTLTPANPTLLQTYPLDSHLYTHSTSQASTSTATIAVAGSSPHIRLIDPRTTSASQTLFGHISSVLSVAWSPSYSSILASGGADGSVRLWDIRFGATCLGTLDLNRPPQAANRAAGNAHVGGVNGLLWTSDGRRVVSAGMDGKIRVWGMEDGRNAGVVFPPVVRNKYQAAFPMVITGDQCGDDQMLWIGSEEQLVAFDIEDGRMLKRVGIPKIEVKDGIGRITGLIDRKGHGELYTCHAWKDNKGIEGGREGLARWKSKWLRKDEKVVVEKTEGQKLLQDIFEKATKQQVRFT</sequence>
<dbReference type="GO" id="GO:0000109">
    <property type="term" value="C:nucleotide-excision repair complex"/>
    <property type="evidence" value="ECO:0007669"/>
    <property type="project" value="TreeGrafter"/>
</dbReference>
<dbReference type="GO" id="GO:0031464">
    <property type="term" value="C:Cul4A-RING E3 ubiquitin ligase complex"/>
    <property type="evidence" value="ECO:0007669"/>
    <property type="project" value="TreeGrafter"/>
</dbReference>
<keyword evidence="1 5" id="KW-0853">WD repeat</keyword>
<evidence type="ECO:0000256" key="4">
    <source>
        <dbReference type="ARBA" id="ARBA00023204"/>
    </source>
</evidence>
<dbReference type="PANTHER" id="PTHR46202">
    <property type="entry name" value="DNA EXCISION REPAIR PROTEIN ERCC-8"/>
    <property type="match status" value="1"/>
</dbReference>
<dbReference type="InterPro" id="IPR042238">
    <property type="entry name" value="Rad28/ERCC8/Ckn1/ATCSA-1"/>
</dbReference>
<dbReference type="EMBL" id="JAVHJO010000013">
    <property type="protein sequence ID" value="KAK6530052.1"/>
    <property type="molecule type" value="Genomic_DNA"/>
</dbReference>
<dbReference type="GO" id="GO:0006283">
    <property type="term" value="P:transcription-coupled nucleotide-excision repair"/>
    <property type="evidence" value="ECO:0007669"/>
    <property type="project" value="InterPro"/>
</dbReference>
<dbReference type="PROSITE" id="PS00678">
    <property type="entry name" value="WD_REPEATS_1"/>
    <property type="match status" value="2"/>
</dbReference>
<evidence type="ECO:0000313" key="6">
    <source>
        <dbReference type="EMBL" id="KAK6530052.1"/>
    </source>
</evidence>
<protein>
    <recommendedName>
        <fullName evidence="8">WD40 repeat-like protein</fullName>
    </recommendedName>
</protein>
<comment type="caution">
    <text evidence="6">The sequence shown here is derived from an EMBL/GenBank/DDBJ whole genome shotgun (WGS) entry which is preliminary data.</text>
</comment>
<feature type="repeat" description="WD" evidence="5">
    <location>
        <begin position="52"/>
        <end position="94"/>
    </location>
</feature>
<dbReference type="Gene3D" id="2.130.10.10">
    <property type="entry name" value="YVTN repeat-like/Quinoprotein amine dehydrogenase"/>
    <property type="match status" value="1"/>
</dbReference>
<dbReference type="GO" id="GO:0000209">
    <property type="term" value="P:protein polyubiquitination"/>
    <property type="evidence" value="ECO:0007669"/>
    <property type="project" value="TreeGrafter"/>
</dbReference>
<name>A0AAV9WY58_9PEZI</name>
<evidence type="ECO:0000313" key="7">
    <source>
        <dbReference type="Proteomes" id="UP001365542"/>
    </source>
</evidence>
<dbReference type="Pfam" id="PF00400">
    <property type="entry name" value="WD40"/>
    <property type="match status" value="3"/>
</dbReference>
<dbReference type="PANTHER" id="PTHR46202:SF1">
    <property type="entry name" value="DNA EXCISION REPAIR PROTEIN ERCC-8"/>
    <property type="match status" value="1"/>
</dbReference>
<keyword evidence="2" id="KW-0677">Repeat</keyword>
<accession>A0AAV9WY58</accession>
<evidence type="ECO:0000256" key="2">
    <source>
        <dbReference type="ARBA" id="ARBA00022737"/>
    </source>
</evidence>
<keyword evidence="4" id="KW-0234">DNA repair</keyword>
<feature type="repeat" description="WD" evidence="5">
    <location>
        <begin position="251"/>
        <end position="292"/>
    </location>
</feature>
<keyword evidence="7" id="KW-1185">Reference proteome</keyword>
<dbReference type="GO" id="GO:0043161">
    <property type="term" value="P:proteasome-mediated ubiquitin-dependent protein catabolic process"/>
    <property type="evidence" value="ECO:0007669"/>
    <property type="project" value="TreeGrafter"/>
</dbReference>
<keyword evidence="3" id="KW-0227">DNA damage</keyword>
<dbReference type="InterPro" id="IPR019775">
    <property type="entry name" value="WD40_repeat_CS"/>
</dbReference>
<feature type="repeat" description="WD" evidence="5">
    <location>
        <begin position="193"/>
        <end position="228"/>
    </location>
</feature>
<dbReference type="InterPro" id="IPR001680">
    <property type="entry name" value="WD40_rpt"/>
</dbReference>
<proteinExistence type="predicted"/>